<dbReference type="Pfam" id="PF03572">
    <property type="entry name" value="Peptidase_S41"/>
    <property type="match status" value="1"/>
</dbReference>
<name>A0A154V423_9MICO</name>
<evidence type="ECO:0000313" key="5">
    <source>
        <dbReference type="Proteomes" id="UP000076218"/>
    </source>
</evidence>
<feature type="domain" description="Tail specific protease" evidence="3">
    <location>
        <begin position="165"/>
        <end position="359"/>
    </location>
</feature>
<dbReference type="InterPro" id="IPR005151">
    <property type="entry name" value="Tail-specific_protease"/>
</dbReference>
<dbReference type="GO" id="GO:0006508">
    <property type="term" value="P:proteolysis"/>
    <property type="evidence" value="ECO:0007669"/>
    <property type="project" value="InterPro"/>
</dbReference>
<gene>
    <name evidence="4" type="ORF">AWH51_04910</name>
</gene>
<feature type="region of interest" description="Disordered" evidence="1">
    <location>
        <begin position="1"/>
        <end position="43"/>
    </location>
</feature>
<dbReference type="EMBL" id="LQXA01000013">
    <property type="protein sequence ID" value="KZC96126.1"/>
    <property type="molecule type" value="Genomic_DNA"/>
</dbReference>
<dbReference type="InterPro" id="IPR029045">
    <property type="entry name" value="ClpP/crotonase-like_dom_sf"/>
</dbReference>
<dbReference type="SMART" id="SM00245">
    <property type="entry name" value="TSPc"/>
    <property type="match status" value="1"/>
</dbReference>
<accession>A0A154V423</accession>
<dbReference type="Proteomes" id="UP000076218">
    <property type="component" value="Unassembled WGS sequence"/>
</dbReference>
<dbReference type="GO" id="GO:0008236">
    <property type="term" value="F:serine-type peptidase activity"/>
    <property type="evidence" value="ECO:0007669"/>
    <property type="project" value="InterPro"/>
</dbReference>
<evidence type="ECO:0000259" key="3">
    <source>
        <dbReference type="SMART" id="SM00245"/>
    </source>
</evidence>
<evidence type="ECO:0000256" key="2">
    <source>
        <dbReference type="SAM" id="Phobius"/>
    </source>
</evidence>
<dbReference type="AlphaFoldDB" id="A0A154V423"/>
<protein>
    <recommendedName>
        <fullName evidence="3">Tail specific protease domain-containing protein</fullName>
    </recommendedName>
</protein>
<sequence length="375" mass="38455">MRAGRREGDRVTPPASQPGGGGDDASARARFGQGDPVPTTRSRRSRLLRRLAVALAAAVVLLVGGTLAAAPLLEKHGIYVIPPSPQRYADIAVDRMEDGLAADPATVAEVRARVAAKVADARSYGATYPALRKAVTQLGGDHSAFLTPDEAAVEFRGAPPTTGGPEPRPTVTTADGITTIVVPTLVGGDDAAHQRYIDAGAQALVAAAPTTTRGWVVDLRGNRGGDMWPMLAALSPLLDEGEVMSFESSDTSLPVTVQGGAVADDGKVVETSAAGRVPGSLPIAVLTDGMTGSSGEAAALAFVGQAGVRSFGQPTYGFSTANEPRTLFDGAIVNLTNAVDADRTGKRYGVPIVPDVVVDDAGITAAVDAWFDAPR</sequence>
<evidence type="ECO:0000313" key="4">
    <source>
        <dbReference type="EMBL" id="KZC96126.1"/>
    </source>
</evidence>
<feature type="compositionally biased region" description="Basic and acidic residues" evidence="1">
    <location>
        <begin position="1"/>
        <end position="10"/>
    </location>
</feature>
<organism evidence="4 5">
    <name type="scientific">Clavibacter tessellarius</name>
    <dbReference type="NCBI Taxonomy" id="31965"/>
    <lineage>
        <taxon>Bacteria</taxon>
        <taxon>Bacillati</taxon>
        <taxon>Actinomycetota</taxon>
        <taxon>Actinomycetes</taxon>
        <taxon>Micrococcales</taxon>
        <taxon>Microbacteriaceae</taxon>
        <taxon>Clavibacter</taxon>
    </lineage>
</organism>
<reference evidence="4 5" key="1">
    <citation type="submission" date="2016-01" db="EMBL/GenBank/DDBJ databases">
        <title>Draft genome sequence of Clavibacter michiganensis subsp. tessellarius DOAB 609.</title>
        <authorList>
            <person name="Tambong J.T."/>
        </authorList>
    </citation>
    <scope>NUCLEOTIDE SEQUENCE [LARGE SCALE GENOMIC DNA]</scope>
    <source>
        <strain evidence="4 5">DOAB 609</strain>
    </source>
</reference>
<dbReference type="STRING" id="31965.AWH51_04910"/>
<evidence type="ECO:0000256" key="1">
    <source>
        <dbReference type="SAM" id="MobiDB-lite"/>
    </source>
</evidence>
<dbReference type="SUPFAM" id="SSF52096">
    <property type="entry name" value="ClpP/crotonase"/>
    <property type="match status" value="1"/>
</dbReference>
<proteinExistence type="predicted"/>
<feature type="transmembrane region" description="Helical" evidence="2">
    <location>
        <begin position="51"/>
        <end position="73"/>
    </location>
</feature>
<keyword evidence="2" id="KW-0472">Membrane</keyword>
<keyword evidence="2" id="KW-1133">Transmembrane helix</keyword>
<comment type="caution">
    <text evidence="4">The sequence shown here is derived from an EMBL/GenBank/DDBJ whole genome shotgun (WGS) entry which is preliminary data.</text>
</comment>
<keyword evidence="2" id="KW-0812">Transmembrane</keyword>
<dbReference type="Gene3D" id="3.90.226.10">
    <property type="entry name" value="2-enoyl-CoA Hydratase, Chain A, domain 1"/>
    <property type="match status" value="1"/>
</dbReference>